<evidence type="ECO:0000256" key="1">
    <source>
        <dbReference type="SAM" id="SignalP"/>
    </source>
</evidence>
<feature type="chain" id="PRO_5037674965" evidence="1">
    <location>
        <begin position="28"/>
        <end position="367"/>
    </location>
</feature>
<dbReference type="Pfam" id="PF13229">
    <property type="entry name" value="Beta_helix"/>
    <property type="match status" value="1"/>
</dbReference>
<dbReference type="EMBL" id="JAGQHR010000394">
    <property type="protein sequence ID" value="MCA9728478.1"/>
    <property type="molecule type" value="Genomic_DNA"/>
</dbReference>
<dbReference type="Gene3D" id="2.160.20.10">
    <property type="entry name" value="Single-stranded right-handed beta-helix, Pectin lyase-like"/>
    <property type="match status" value="1"/>
</dbReference>
<dbReference type="Proteomes" id="UP000697710">
    <property type="component" value="Unassembled WGS sequence"/>
</dbReference>
<reference evidence="3" key="1">
    <citation type="submission" date="2020-04" db="EMBL/GenBank/DDBJ databases">
        <authorList>
            <person name="Zhang T."/>
        </authorList>
    </citation>
    <scope>NUCLEOTIDE SEQUENCE</scope>
    <source>
        <strain evidence="3">HKST-UBA01</strain>
    </source>
</reference>
<evidence type="ECO:0000259" key="2">
    <source>
        <dbReference type="Pfam" id="PF13229"/>
    </source>
</evidence>
<feature type="non-terminal residue" evidence="3">
    <location>
        <position position="1"/>
    </location>
</feature>
<comment type="caution">
    <text evidence="3">The sequence shown here is derived from an EMBL/GenBank/DDBJ whole genome shotgun (WGS) entry which is preliminary data.</text>
</comment>
<dbReference type="SUPFAM" id="SSF51126">
    <property type="entry name" value="Pectin lyase-like"/>
    <property type="match status" value="1"/>
</dbReference>
<dbReference type="AlphaFoldDB" id="A0A956M0D7"/>
<proteinExistence type="predicted"/>
<dbReference type="InterPro" id="IPR039448">
    <property type="entry name" value="Beta_helix"/>
</dbReference>
<name>A0A956M0D7_UNCEI</name>
<keyword evidence="1" id="KW-0732">Signal</keyword>
<reference evidence="3" key="2">
    <citation type="journal article" date="2021" name="Microbiome">
        <title>Successional dynamics and alternative stable states in a saline activated sludge microbial community over 9 years.</title>
        <authorList>
            <person name="Wang Y."/>
            <person name="Ye J."/>
            <person name="Ju F."/>
            <person name="Liu L."/>
            <person name="Boyd J.A."/>
            <person name="Deng Y."/>
            <person name="Parks D.H."/>
            <person name="Jiang X."/>
            <person name="Yin X."/>
            <person name="Woodcroft B.J."/>
            <person name="Tyson G.W."/>
            <person name="Hugenholtz P."/>
            <person name="Polz M.F."/>
            <person name="Zhang T."/>
        </authorList>
    </citation>
    <scope>NUCLEOTIDE SEQUENCE</scope>
    <source>
        <strain evidence="3">HKST-UBA01</strain>
    </source>
</reference>
<dbReference type="InterPro" id="IPR012334">
    <property type="entry name" value="Pectin_lyas_fold"/>
</dbReference>
<evidence type="ECO:0000313" key="4">
    <source>
        <dbReference type="Proteomes" id="UP000697710"/>
    </source>
</evidence>
<dbReference type="InterPro" id="IPR011050">
    <property type="entry name" value="Pectin_lyase_fold/virulence"/>
</dbReference>
<sequence length="367" mass="38570">KQKGGVPMRHSLQVALLLLLTASGVRATTYLVRADGSGDYATIQDAIDAAQDGDVVQLGEGTFRGPGNVDLDYGGRAITVESQSQSPEGCIIDCEGSPVDPHRGVAFVSGEGIDSVFRGITVRRGWTEAVLIEDSGGAILAIDASPSLENCIFEACSARWGGGVWILGGATPIIDRCIFRFNEARTNGPGLYCDHLSAPTVRSSTFYENTTPGKGGAIVANEAFPIVSNCTMVDNHVLHAGGALWTLNDALPVFENCLIAFNSGPGSVVCDNGSMVLTCCDIFGNGGGDWVGCIADQYGIDGNISADPLLCDRHSRDYSLAPSSPCAPFQPPNGECDLIGAWPADCGAVPIRPVSWGEVKVLFRERE</sequence>
<feature type="signal peptide" evidence="1">
    <location>
        <begin position="1"/>
        <end position="27"/>
    </location>
</feature>
<protein>
    <submittedName>
        <fullName evidence="3">Right-handed parallel beta-helix repeat-containing protein</fullName>
    </submittedName>
</protein>
<organism evidence="3 4">
    <name type="scientific">Eiseniibacteriota bacterium</name>
    <dbReference type="NCBI Taxonomy" id="2212470"/>
    <lineage>
        <taxon>Bacteria</taxon>
        <taxon>Candidatus Eiseniibacteriota</taxon>
    </lineage>
</organism>
<accession>A0A956M0D7</accession>
<gene>
    <name evidence="3" type="ORF">KC729_12390</name>
</gene>
<feature type="domain" description="Right handed beta helix" evidence="2">
    <location>
        <begin position="146"/>
        <end position="303"/>
    </location>
</feature>
<evidence type="ECO:0000313" key="3">
    <source>
        <dbReference type="EMBL" id="MCA9728478.1"/>
    </source>
</evidence>